<dbReference type="EMBL" id="PEOG01000016">
    <property type="protein sequence ID" value="PIM53835.1"/>
    <property type="molecule type" value="Genomic_DNA"/>
</dbReference>
<sequence length="302" mass="33895">MAAHALWSRQAPIVPLLLDWLRDAEPIARTLGPAMWRHFAQHLLQHASSRDLRAMGLDERVESRVWASWPEWRTAGFRIADAPGRLHRAVVWWEDGQLPEFPQDGAVFEAPYGAALWLDGRLLPYPQELTFGCSIAGSGEWLDDRYFVLDVDGPPEHPDYVEELANGRGSVLSLLVVDARHRSCHLLNPRAHEPWLRPRIAVQADGRWRIDPGIDADAGDPRYDEDADRPVVASRLMLPSDLPPASIAAEIPDDEAEPRSLAPAWRHVVDSWNADRDRLVALLGEMNYELALDSFRDAALGG</sequence>
<comment type="caution">
    <text evidence="1">The sequence shown here is derived from an EMBL/GenBank/DDBJ whole genome shotgun (WGS) entry which is preliminary data.</text>
</comment>
<evidence type="ECO:0000313" key="1">
    <source>
        <dbReference type="EMBL" id="PIM53835.1"/>
    </source>
</evidence>
<evidence type="ECO:0000313" key="2">
    <source>
        <dbReference type="Proteomes" id="UP000231501"/>
    </source>
</evidence>
<protein>
    <submittedName>
        <fullName evidence="1">Uncharacterized protein</fullName>
    </submittedName>
</protein>
<keyword evidence="2" id="KW-1185">Reference proteome</keyword>
<gene>
    <name evidence="1" type="ORF">CS062_07800</name>
</gene>
<dbReference type="AlphaFoldDB" id="A0A2G9CBT3"/>
<organism evidence="1 2">
    <name type="scientific">Roseateles chitinivorans</name>
    <dbReference type="NCBI Taxonomy" id="2917965"/>
    <lineage>
        <taxon>Bacteria</taxon>
        <taxon>Pseudomonadati</taxon>
        <taxon>Pseudomonadota</taxon>
        <taxon>Betaproteobacteria</taxon>
        <taxon>Burkholderiales</taxon>
        <taxon>Sphaerotilaceae</taxon>
        <taxon>Roseateles</taxon>
    </lineage>
</organism>
<reference evidence="1 2" key="1">
    <citation type="submission" date="2017-11" db="EMBL/GenBank/DDBJ databases">
        <title>Draft genome sequence of Mitsuaria sp. HWN-4.</title>
        <authorList>
            <person name="Gundlapally S.R."/>
        </authorList>
    </citation>
    <scope>NUCLEOTIDE SEQUENCE [LARGE SCALE GENOMIC DNA]</scope>
    <source>
        <strain evidence="1 2">HWN-4</strain>
    </source>
</reference>
<name>A0A2G9CBT3_9BURK</name>
<accession>A0A2G9CBT3</accession>
<dbReference type="Proteomes" id="UP000231501">
    <property type="component" value="Unassembled WGS sequence"/>
</dbReference>
<proteinExistence type="predicted"/>